<organism evidence="5 7">
    <name type="scientific">Amycolatopsis regifaucium</name>
    <dbReference type="NCBI Taxonomy" id="546365"/>
    <lineage>
        <taxon>Bacteria</taxon>
        <taxon>Bacillati</taxon>
        <taxon>Actinomycetota</taxon>
        <taxon>Actinomycetes</taxon>
        <taxon>Pseudonocardiales</taxon>
        <taxon>Pseudonocardiaceae</taxon>
        <taxon>Amycolatopsis</taxon>
    </lineage>
</organism>
<keyword evidence="2" id="KW-0547">Nucleotide-binding</keyword>
<keyword evidence="8" id="KW-1185">Reference proteome</keyword>
<dbReference type="PANTHER" id="PTHR46268">
    <property type="entry name" value="STRESS RESPONSE PROTEIN NHAX"/>
    <property type="match status" value="1"/>
</dbReference>
<evidence type="ECO:0000313" key="8">
    <source>
        <dbReference type="Proteomes" id="UP000186883"/>
    </source>
</evidence>
<dbReference type="Proteomes" id="UP000186883">
    <property type="component" value="Unassembled WGS sequence"/>
</dbReference>
<evidence type="ECO:0000313" key="6">
    <source>
        <dbReference type="EMBL" id="OKA07838.1"/>
    </source>
</evidence>
<dbReference type="InterPro" id="IPR006015">
    <property type="entry name" value="Universal_stress_UspA"/>
</dbReference>
<dbReference type="Pfam" id="PF00582">
    <property type="entry name" value="Usp"/>
    <property type="match status" value="2"/>
</dbReference>
<proteinExistence type="inferred from homology"/>
<dbReference type="EMBL" id="LOBU02000013">
    <property type="protein sequence ID" value="OKA07838.1"/>
    <property type="molecule type" value="Genomic_DNA"/>
</dbReference>
<dbReference type="OrthoDB" id="3404132at2"/>
<dbReference type="CDD" id="cd00293">
    <property type="entry name" value="USP-like"/>
    <property type="match status" value="1"/>
</dbReference>
<feature type="domain" description="UspA" evidence="4">
    <location>
        <begin position="167"/>
        <end position="307"/>
    </location>
</feature>
<gene>
    <name evidence="6" type="ORF">ATP06_0216820</name>
    <name evidence="5" type="ORF">AVL48_17135</name>
</gene>
<evidence type="ECO:0000256" key="3">
    <source>
        <dbReference type="ARBA" id="ARBA00022840"/>
    </source>
</evidence>
<dbReference type="PRINTS" id="PR01438">
    <property type="entry name" value="UNVRSLSTRESS"/>
</dbReference>
<dbReference type="GO" id="GO:0005524">
    <property type="term" value="F:ATP binding"/>
    <property type="evidence" value="ECO:0007669"/>
    <property type="project" value="UniProtKB-KW"/>
</dbReference>
<comment type="caution">
    <text evidence="5">The sequence shown here is derived from an EMBL/GenBank/DDBJ whole genome shotgun (WGS) entry which is preliminary data.</text>
</comment>
<dbReference type="Gene3D" id="3.40.50.620">
    <property type="entry name" value="HUPs"/>
    <property type="match status" value="2"/>
</dbReference>
<dbReference type="InterPro" id="IPR014729">
    <property type="entry name" value="Rossmann-like_a/b/a_fold"/>
</dbReference>
<comment type="similarity">
    <text evidence="1">Belongs to the universal stress protein A family.</text>
</comment>
<reference evidence="5 7" key="1">
    <citation type="submission" date="2015-12" db="EMBL/GenBank/DDBJ databases">
        <title>Amycolatopsis regifaucium genome sequencing and assembly.</title>
        <authorList>
            <person name="Mayilraj S."/>
        </authorList>
    </citation>
    <scope>NUCLEOTIDE SEQUENCE [LARGE SCALE GENOMIC DNA]</scope>
    <source>
        <strain evidence="5 7">GY080</strain>
    </source>
</reference>
<dbReference type="RefSeq" id="WP_061980917.1">
    <property type="nucleotide sequence ID" value="NZ_FOPQ01000002.1"/>
</dbReference>
<name>A0A154M4J7_9PSEU</name>
<keyword evidence="3" id="KW-0067">ATP-binding</keyword>
<reference evidence="6 8" key="2">
    <citation type="submission" date="2016-11" db="EMBL/GenBank/DDBJ databases">
        <title>Genome sequencing of Amycolatopsis regifaucium.</title>
        <authorList>
            <person name="Mayilraj S."/>
            <person name="Kaur N."/>
        </authorList>
    </citation>
    <scope>NUCLEOTIDE SEQUENCE [LARGE SCALE GENOMIC DNA]</scope>
    <source>
        <strain evidence="6 8">GY080</strain>
    </source>
</reference>
<evidence type="ECO:0000259" key="4">
    <source>
        <dbReference type="Pfam" id="PF00582"/>
    </source>
</evidence>
<dbReference type="AlphaFoldDB" id="A0A154M4J7"/>
<evidence type="ECO:0000313" key="5">
    <source>
        <dbReference type="EMBL" id="KZB79554.1"/>
    </source>
</evidence>
<dbReference type="Proteomes" id="UP000076321">
    <property type="component" value="Unassembled WGS sequence"/>
</dbReference>
<feature type="domain" description="UspA" evidence="4">
    <location>
        <begin position="10"/>
        <end position="157"/>
    </location>
</feature>
<dbReference type="SUPFAM" id="SSF52402">
    <property type="entry name" value="Adenine nucleotide alpha hydrolases-like"/>
    <property type="match status" value="2"/>
</dbReference>
<evidence type="ECO:0000256" key="2">
    <source>
        <dbReference type="ARBA" id="ARBA00022741"/>
    </source>
</evidence>
<evidence type="ECO:0000256" key="1">
    <source>
        <dbReference type="ARBA" id="ARBA00008791"/>
    </source>
</evidence>
<dbReference type="InterPro" id="IPR006016">
    <property type="entry name" value="UspA"/>
</dbReference>
<protein>
    <submittedName>
        <fullName evidence="5">Universal stress protein UspA</fullName>
    </submittedName>
</protein>
<sequence length="308" mass="31754">MSTAQTGAGPVVVGFDGSGEARRAVRWALTQAKTRARGLVLAYCARDRLPPPGADLVASPLAGAVPEAADEAAAVEPARRQLGSMAEALHRTEPDLDVRTVVRGGTPEAVLTSVADETDAAMIVLGESHTGVFTRAMLGSTEAEVTKTAGRPVIVVRGEESAPGGPVVLGTDGSEQSSAAAAFAFDFAARHGLAVHAVHVARIPVWGPTSEPLLGGPILDPAPAAPQEISDELVDRQLKPLRERFPEVAVEVVHGIGPTGQALTGQSSDAALLVLGRSEHGPLRRLLLGSISDDALHHARCPVAVVRA</sequence>
<dbReference type="PANTHER" id="PTHR46268:SF27">
    <property type="entry name" value="UNIVERSAL STRESS PROTEIN RV2623"/>
    <property type="match status" value="1"/>
</dbReference>
<accession>A0A154M4J7</accession>
<evidence type="ECO:0000313" key="7">
    <source>
        <dbReference type="Proteomes" id="UP000076321"/>
    </source>
</evidence>
<dbReference type="EMBL" id="LQCI01000052">
    <property type="protein sequence ID" value="KZB79554.1"/>
    <property type="molecule type" value="Genomic_DNA"/>
</dbReference>